<organism evidence="2 3">
    <name type="scientific">Thalassotalea litorea</name>
    <dbReference type="NCBI Taxonomy" id="2020715"/>
    <lineage>
        <taxon>Bacteria</taxon>
        <taxon>Pseudomonadati</taxon>
        <taxon>Pseudomonadota</taxon>
        <taxon>Gammaproteobacteria</taxon>
        <taxon>Alteromonadales</taxon>
        <taxon>Colwelliaceae</taxon>
        <taxon>Thalassotalea</taxon>
    </lineage>
</organism>
<protein>
    <recommendedName>
        <fullName evidence="4">CHASE3 domain-containing protein</fullName>
    </recommendedName>
</protein>
<accession>A0A5R9INF3</accession>
<keyword evidence="1" id="KW-0812">Transmembrane</keyword>
<feature type="transmembrane region" description="Helical" evidence="1">
    <location>
        <begin position="15"/>
        <end position="33"/>
    </location>
</feature>
<evidence type="ECO:0008006" key="4">
    <source>
        <dbReference type="Google" id="ProtNLM"/>
    </source>
</evidence>
<dbReference type="OrthoDB" id="6266000at2"/>
<keyword evidence="1" id="KW-0472">Membrane</keyword>
<dbReference type="AlphaFoldDB" id="A0A5R9INF3"/>
<evidence type="ECO:0000313" key="3">
    <source>
        <dbReference type="Proteomes" id="UP000307790"/>
    </source>
</evidence>
<evidence type="ECO:0000313" key="2">
    <source>
        <dbReference type="EMBL" id="TLU64766.1"/>
    </source>
</evidence>
<evidence type="ECO:0000256" key="1">
    <source>
        <dbReference type="SAM" id="Phobius"/>
    </source>
</evidence>
<dbReference type="EMBL" id="VCBC01000009">
    <property type="protein sequence ID" value="TLU64766.1"/>
    <property type="molecule type" value="Genomic_DNA"/>
</dbReference>
<comment type="caution">
    <text evidence="2">The sequence shown here is derived from an EMBL/GenBank/DDBJ whole genome shotgun (WGS) entry which is preliminary data.</text>
</comment>
<dbReference type="Proteomes" id="UP000307790">
    <property type="component" value="Unassembled WGS sequence"/>
</dbReference>
<gene>
    <name evidence="2" type="ORF">FE810_09890</name>
</gene>
<sequence>MNTKVTLKQQLRNNLIAIISIFIAISSLAYNTWRNEQTEYNRNIRTSSFEIIMSLAQLQLLVDYTYYDDVNKGDPLKGWSYVLYIRDLTSAMSRSSQHASNELFTVWQQNFQQIDSDKQSIEAVTKAIKKCREQVLAELKELK</sequence>
<keyword evidence="3" id="KW-1185">Reference proteome</keyword>
<keyword evidence="1" id="KW-1133">Transmembrane helix</keyword>
<reference evidence="2 3" key="1">
    <citation type="submission" date="2019-05" db="EMBL/GenBank/DDBJ databases">
        <title>Genome sequences of Thalassotalea litorea 1K03283.</title>
        <authorList>
            <person name="Zhang D."/>
        </authorList>
    </citation>
    <scope>NUCLEOTIDE SEQUENCE [LARGE SCALE GENOMIC DNA]</scope>
    <source>
        <strain evidence="2 3">MCCC 1K03283</strain>
    </source>
</reference>
<name>A0A5R9INF3_9GAMM</name>
<dbReference type="RefSeq" id="WP_138319902.1">
    <property type="nucleotide sequence ID" value="NZ_VCBC01000009.1"/>
</dbReference>
<proteinExistence type="predicted"/>